<feature type="non-terminal residue" evidence="1">
    <location>
        <position position="132"/>
    </location>
</feature>
<protein>
    <submittedName>
        <fullName evidence="1">Uncharacterized protein</fullName>
    </submittedName>
</protein>
<name>A0ABQ9HKZ7_9NEOP</name>
<dbReference type="EMBL" id="JARBHB010000004">
    <property type="protein sequence ID" value="KAJ8885017.1"/>
    <property type="molecule type" value="Genomic_DNA"/>
</dbReference>
<comment type="caution">
    <text evidence="1">The sequence shown here is derived from an EMBL/GenBank/DDBJ whole genome shotgun (WGS) entry which is preliminary data.</text>
</comment>
<dbReference type="Proteomes" id="UP001159363">
    <property type="component" value="Chromosome X"/>
</dbReference>
<sequence length="132" mass="14815">MSQQVTCKPEVMTFYNIAKGGVDVDEMKASYSVSRISNRLPLAVFFTIMNSYNLQLQHRQIYRCKYINTLSLDLGKPHIVTRASIPTLPGELVSIIKLVSVLHVVDSLPPSAQGFCAICPRDKNWQIKMICA</sequence>
<evidence type="ECO:0000313" key="2">
    <source>
        <dbReference type="Proteomes" id="UP001159363"/>
    </source>
</evidence>
<reference evidence="1 2" key="1">
    <citation type="submission" date="2023-02" db="EMBL/GenBank/DDBJ databases">
        <title>LHISI_Scaffold_Assembly.</title>
        <authorList>
            <person name="Stuart O.P."/>
            <person name="Cleave R."/>
            <person name="Magrath M.J.L."/>
            <person name="Mikheyev A.S."/>
        </authorList>
    </citation>
    <scope>NUCLEOTIDE SEQUENCE [LARGE SCALE GENOMIC DNA]</scope>
    <source>
        <strain evidence="1">Daus_M_001</strain>
        <tissue evidence="1">Leg muscle</tissue>
    </source>
</reference>
<gene>
    <name evidence="1" type="ORF">PR048_011213</name>
</gene>
<accession>A0ABQ9HKZ7</accession>
<proteinExistence type="predicted"/>
<organism evidence="1 2">
    <name type="scientific">Dryococelus australis</name>
    <dbReference type="NCBI Taxonomy" id="614101"/>
    <lineage>
        <taxon>Eukaryota</taxon>
        <taxon>Metazoa</taxon>
        <taxon>Ecdysozoa</taxon>
        <taxon>Arthropoda</taxon>
        <taxon>Hexapoda</taxon>
        <taxon>Insecta</taxon>
        <taxon>Pterygota</taxon>
        <taxon>Neoptera</taxon>
        <taxon>Polyneoptera</taxon>
        <taxon>Phasmatodea</taxon>
        <taxon>Verophasmatodea</taxon>
        <taxon>Anareolatae</taxon>
        <taxon>Phasmatidae</taxon>
        <taxon>Eurycanthinae</taxon>
        <taxon>Dryococelus</taxon>
    </lineage>
</organism>
<evidence type="ECO:0000313" key="1">
    <source>
        <dbReference type="EMBL" id="KAJ8885017.1"/>
    </source>
</evidence>
<keyword evidence="2" id="KW-1185">Reference proteome</keyword>